<gene>
    <name evidence="12" type="ORF">BBAD15_g10300</name>
</gene>
<name>A0A0A2V9B7_BEABA</name>
<feature type="region of interest" description="Disordered" evidence="9">
    <location>
        <begin position="16"/>
        <end position="90"/>
    </location>
</feature>
<organism evidence="12 13">
    <name type="scientific">Beauveria bassiana D1-5</name>
    <dbReference type="NCBI Taxonomy" id="1245745"/>
    <lineage>
        <taxon>Eukaryota</taxon>
        <taxon>Fungi</taxon>
        <taxon>Dikarya</taxon>
        <taxon>Ascomycota</taxon>
        <taxon>Pezizomycotina</taxon>
        <taxon>Sordariomycetes</taxon>
        <taxon>Hypocreomycetidae</taxon>
        <taxon>Hypocreales</taxon>
        <taxon>Cordycipitaceae</taxon>
        <taxon>Beauveria</taxon>
    </lineage>
</organism>
<dbReference type="InterPro" id="IPR015408">
    <property type="entry name" value="Znf_Mcm10/DnaG"/>
</dbReference>
<evidence type="ECO:0000256" key="8">
    <source>
        <dbReference type="SAM" id="Coils"/>
    </source>
</evidence>
<keyword evidence="4" id="KW-0479">Metal-binding</keyword>
<feature type="domain" description="Zinc finger Mcm10/DnaG-type" evidence="10">
    <location>
        <begin position="485"/>
        <end position="530"/>
    </location>
</feature>
<keyword evidence="3" id="KW-0235">DNA replication</keyword>
<dbReference type="GO" id="GO:0003697">
    <property type="term" value="F:single-stranded DNA binding"/>
    <property type="evidence" value="ECO:0007669"/>
    <property type="project" value="InterPro"/>
</dbReference>
<keyword evidence="6" id="KW-0862">Zinc</keyword>
<dbReference type="eggNOG" id="KOG3056">
    <property type="taxonomic scope" value="Eukaryota"/>
</dbReference>
<comment type="similarity">
    <text evidence="2">Belongs to the MCM10 family.</text>
</comment>
<reference evidence="12 13" key="1">
    <citation type="submission" date="2012-10" db="EMBL/GenBank/DDBJ databases">
        <title>Genome sequencing and analysis of entomopathogenic fungi Beauveria bassiana D1-5.</title>
        <authorList>
            <person name="Li Q."/>
            <person name="Wang L."/>
            <person name="Zhang Z."/>
            <person name="Wang Q."/>
            <person name="Ren J."/>
            <person name="Wang M."/>
            <person name="Xu W."/>
            <person name="Wang J."/>
            <person name="Lu Y."/>
            <person name="Du Q."/>
            <person name="Sun Z."/>
        </authorList>
    </citation>
    <scope>NUCLEOTIDE SEQUENCE [LARGE SCALE GENOMIC DNA]</scope>
    <source>
        <strain evidence="12 13">D1-5</strain>
    </source>
</reference>
<keyword evidence="8" id="KW-0175">Coiled coil</keyword>
<evidence type="ECO:0000256" key="7">
    <source>
        <dbReference type="ARBA" id="ARBA00023242"/>
    </source>
</evidence>
<feature type="coiled-coil region" evidence="8">
    <location>
        <begin position="591"/>
        <end position="618"/>
    </location>
</feature>
<dbReference type="PANTHER" id="PTHR13454:SF11">
    <property type="entry name" value="PROTEIN MCM10 HOMOLOG"/>
    <property type="match status" value="1"/>
</dbReference>
<feature type="region of interest" description="Disordered" evidence="9">
    <location>
        <begin position="526"/>
        <end position="563"/>
    </location>
</feature>
<protein>
    <submittedName>
        <fullName evidence="12">DNA replication licensing factor mcm10</fullName>
    </submittedName>
</protein>
<dbReference type="PANTHER" id="PTHR13454">
    <property type="entry name" value="PROTEIN MCM10 HOMOLOG"/>
    <property type="match status" value="1"/>
</dbReference>
<feature type="region of interest" description="Disordered" evidence="9">
    <location>
        <begin position="679"/>
        <end position="772"/>
    </location>
</feature>
<evidence type="ECO:0000259" key="10">
    <source>
        <dbReference type="Pfam" id="PF09329"/>
    </source>
</evidence>
<feature type="compositionally biased region" description="Acidic residues" evidence="9">
    <location>
        <begin position="761"/>
        <end position="772"/>
    </location>
</feature>
<dbReference type="AlphaFoldDB" id="A0A0A2V9B7"/>
<evidence type="ECO:0000256" key="3">
    <source>
        <dbReference type="ARBA" id="ARBA00022705"/>
    </source>
</evidence>
<dbReference type="InterPro" id="IPR040184">
    <property type="entry name" value="Mcm10"/>
</dbReference>
<feature type="compositionally biased region" description="Polar residues" evidence="9">
    <location>
        <begin position="51"/>
        <end position="77"/>
    </location>
</feature>
<dbReference type="OrthoDB" id="273123at2759"/>
<dbReference type="EMBL" id="ANFO01001064">
    <property type="protein sequence ID" value="KGQ04481.1"/>
    <property type="molecule type" value="Genomic_DNA"/>
</dbReference>
<dbReference type="GO" id="GO:0003688">
    <property type="term" value="F:DNA replication origin binding"/>
    <property type="evidence" value="ECO:0007669"/>
    <property type="project" value="TreeGrafter"/>
</dbReference>
<comment type="caution">
    <text evidence="12">The sequence shown here is derived from an EMBL/GenBank/DDBJ whole genome shotgun (WGS) entry which is preliminary data.</text>
</comment>
<evidence type="ECO:0000256" key="2">
    <source>
        <dbReference type="ARBA" id="ARBA00009679"/>
    </source>
</evidence>
<dbReference type="InterPro" id="IPR012340">
    <property type="entry name" value="NA-bd_OB-fold"/>
</dbReference>
<dbReference type="GO" id="GO:0008270">
    <property type="term" value="F:zinc ion binding"/>
    <property type="evidence" value="ECO:0007669"/>
    <property type="project" value="UniProtKB-KW"/>
</dbReference>
<dbReference type="STRING" id="1245745.A0A0A2V9B7"/>
<feature type="region of interest" description="Disordered" evidence="9">
    <location>
        <begin position="130"/>
        <end position="166"/>
    </location>
</feature>
<feature type="compositionally biased region" description="Polar residues" evidence="9">
    <location>
        <begin position="686"/>
        <end position="700"/>
    </location>
</feature>
<feature type="domain" description="MCM10 OB-fold" evidence="11">
    <location>
        <begin position="339"/>
        <end position="476"/>
    </location>
</feature>
<evidence type="ECO:0000256" key="6">
    <source>
        <dbReference type="ARBA" id="ARBA00022833"/>
    </source>
</evidence>
<evidence type="ECO:0000313" key="12">
    <source>
        <dbReference type="EMBL" id="KGQ04481.1"/>
    </source>
</evidence>
<dbReference type="InterPro" id="IPR055065">
    <property type="entry name" value="OB_MCM10"/>
</dbReference>
<feature type="compositionally biased region" description="Low complexity" evidence="9">
    <location>
        <begin position="199"/>
        <end position="224"/>
    </location>
</feature>
<sequence>MAPGMFTTVCISESTLTGVGGKESEQQWPPRSPHEALLSTPKGRERYREMLQTSPSPSPSRNGRFNANPLVSASNGLGIQDASDDDEEDEETLQLKLQEIQAKLRLKKLQNARVKTDSGVNVGGRIALSASPSISDRRQVPKSPGGNQNAIQIPASPVRKLQAPQIQTSPSRVLLGIDKGLTAKDVSLKRAPSHKRLNSAPSSRSSAGPPTASSTEAAAPASSFSERLAGLRTEAAFRKERQAKIQSVRSNAFAIGRAEMDNYKKDAVEVPDVPLAPPLFTREQVLGKKKSTDGFLTRSRTAPSGKLTYGTTEDLANNAGTTLSLGPSTEKEQPSYELYSSFHLSRRILPHNVLTRGVLDKKSYSIKDLLRDVKAPDFSLPDVEQDIVVFGILAKKSEPRSHKPGTGKNKDEDRGKYMVMTLVDLEFEVDLFLFNSGFERFWKLSVGTVVAILNPNIMPPPPGRQDTGRFSLVINSDEDTILEIGIARDLGFCKSVKKDGNPCGSWINKRRTEFCEFHSNEAVKKQRSSRIEMNNSGFGGQTRTKRPGSGHRDWVPKKNTNNSFDRETQTHWFAARSMSSADLIDGKDVSLGDRKERAEFLKRSLEAKEKEREIMNKLGQIGSAAGREYMKIAGAKATAGSQPGSLAEAALSAADSKLEAAKQDLLRGGADRHIHLSPVKRKRNDSSQSSVVTTASNRSSAYGWGSDLREKLSNMKSASAGQPKPSRSPVRKKTRFVTEKGIREAGRESLGMDLSTRQIAMEDDDDELEIIH</sequence>
<keyword evidence="7" id="KW-0539">Nucleus</keyword>
<accession>A0A0A2V9B7</accession>
<feature type="region of interest" description="Disordered" evidence="9">
    <location>
        <begin position="291"/>
        <end position="311"/>
    </location>
</feature>
<feature type="region of interest" description="Disordered" evidence="9">
    <location>
        <begin position="186"/>
        <end position="224"/>
    </location>
</feature>
<proteinExistence type="inferred from homology"/>
<evidence type="ECO:0000256" key="1">
    <source>
        <dbReference type="ARBA" id="ARBA00004123"/>
    </source>
</evidence>
<dbReference type="Gene3D" id="2.40.50.140">
    <property type="entry name" value="Nucleic acid-binding proteins"/>
    <property type="match status" value="1"/>
</dbReference>
<evidence type="ECO:0000256" key="5">
    <source>
        <dbReference type="ARBA" id="ARBA00022771"/>
    </source>
</evidence>
<dbReference type="Pfam" id="PF22379">
    <property type="entry name" value="OB_MCM10"/>
    <property type="match status" value="1"/>
</dbReference>
<evidence type="ECO:0000256" key="4">
    <source>
        <dbReference type="ARBA" id="ARBA00022723"/>
    </source>
</evidence>
<evidence type="ECO:0000313" key="13">
    <source>
        <dbReference type="Proteomes" id="UP000030106"/>
    </source>
</evidence>
<evidence type="ECO:0000256" key="9">
    <source>
        <dbReference type="SAM" id="MobiDB-lite"/>
    </source>
</evidence>
<dbReference type="GO" id="GO:0043596">
    <property type="term" value="C:nuclear replication fork"/>
    <property type="evidence" value="ECO:0007669"/>
    <property type="project" value="TreeGrafter"/>
</dbReference>
<feature type="compositionally biased region" description="Basic and acidic residues" evidence="9">
    <location>
        <begin position="736"/>
        <end position="747"/>
    </location>
</feature>
<dbReference type="Pfam" id="PF09329">
    <property type="entry name" value="zf-primase"/>
    <property type="match status" value="1"/>
</dbReference>
<dbReference type="Proteomes" id="UP000030106">
    <property type="component" value="Unassembled WGS sequence"/>
</dbReference>
<dbReference type="GO" id="GO:0006270">
    <property type="term" value="P:DNA replication initiation"/>
    <property type="evidence" value="ECO:0007669"/>
    <property type="project" value="InterPro"/>
</dbReference>
<keyword evidence="5" id="KW-0863">Zinc-finger</keyword>
<comment type="subcellular location">
    <subcellularLocation>
        <location evidence="1">Nucleus</location>
    </subcellularLocation>
</comment>
<dbReference type="HOGENOM" id="CLU_011047_0_0_1"/>
<dbReference type="FunFam" id="2.40.50.140:FF:000174">
    <property type="entry name" value="DNA replication licensing factor mcm10"/>
    <property type="match status" value="1"/>
</dbReference>
<evidence type="ECO:0000259" key="11">
    <source>
        <dbReference type="Pfam" id="PF22379"/>
    </source>
</evidence>